<dbReference type="AlphaFoldDB" id="B0DPN0"/>
<evidence type="ECO:0000313" key="4">
    <source>
        <dbReference type="Proteomes" id="UP000001194"/>
    </source>
</evidence>
<dbReference type="GO" id="GO:0004674">
    <property type="term" value="F:protein serine/threonine kinase activity"/>
    <property type="evidence" value="ECO:0007669"/>
    <property type="project" value="TreeGrafter"/>
</dbReference>
<dbReference type="GO" id="GO:0005634">
    <property type="term" value="C:nucleus"/>
    <property type="evidence" value="ECO:0007669"/>
    <property type="project" value="TreeGrafter"/>
</dbReference>
<dbReference type="GeneID" id="6081556"/>
<dbReference type="SUPFAM" id="SSF56112">
    <property type="entry name" value="Protein kinase-like (PK-like)"/>
    <property type="match status" value="1"/>
</dbReference>
<evidence type="ECO:0000259" key="2">
    <source>
        <dbReference type="PROSITE" id="PS50011"/>
    </source>
</evidence>
<dbReference type="Proteomes" id="UP000001194">
    <property type="component" value="Unassembled WGS sequence"/>
</dbReference>
<dbReference type="EMBL" id="DS547124">
    <property type="protein sequence ID" value="EDR03404.1"/>
    <property type="molecule type" value="Genomic_DNA"/>
</dbReference>
<organism evidence="4">
    <name type="scientific">Laccaria bicolor (strain S238N-H82 / ATCC MYA-4686)</name>
    <name type="common">Bicoloured deceiver</name>
    <name type="synonym">Laccaria laccata var. bicolor</name>
    <dbReference type="NCBI Taxonomy" id="486041"/>
    <lineage>
        <taxon>Eukaryota</taxon>
        <taxon>Fungi</taxon>
        <taxon>Dikarya</taxon>
        <taxon>Basidiomycota</taxon>
        <taxon>Agaricomycotina</taxon>
        <taxon>Agaricomycetes</taxon>
        <taxon>Agaricomycetidae</taxon>
        <taxon>Agaricales</taxon>
        <taxon>Agaricineae</taxon>
        <taxon>Hydnangiaceae</taxon>
        <taxon>Laccaria</taxon>
    </lineage>
</organism>
<evidence type="ECO:0000256" key="1">
    <source>
        <dbReference type="SAM" id="Phobius"/>
    </source>
</evidence>
<dbReference type="OrthoDB" id="2985259at2759"/>
<keyword evidence="1" id="KW-0812">Transmembrane</keyword>
<proteinExistence type="predicted"/>
<dbReference type="HOGENOM" id="CLU_048917_0_0_1"/>
<feature type="domain" description="Protein kinase" evidence="2">
    <location>
        <begin position="67"/>
        <end position="420"/>
    </location>
</feature>
<dbReference type="PANTHER" id="PTHR44167">
    <property type="entry name" value="OVARIAN-SPECIFIC SERINE/THREONINE-PROTEIN KINASE LOK-RELATED"/>
    <property type="match status" value="1"/>
</dbReference>
<dbReference type="PANTHER" id="PTHR44167:SF24">
    <property type="entry name" value="SERINE_THREONINE-PROTEIN KINASE CHK2"/>
    <property type="match status" value="1"/>
</dbReference>
<dbReference type="InParanoid" id="B0DPN0"/>
<gene>
    <name evidence="3" type="ORF">LACBIDRAFT_307209</name>
</gene>
<keyword evidence="1" id="KW-1133">Transmembrane helix</keyword>
<dbReference type="KEGG" id="lbc:LACBIDRAFT_307209"/>
<dbReference type="RefSeq" id="XP_001885860.1">
    <property type="nucleotide sequence ID" value="XM_001885825.1"/>
</dbReference>
<name>B0DPN0_LACBS</name>
<reference evidence="3 4" key="1">
    <citation type="journal article" date="2008" name="Nature">
        <title>The genome of Laccaria bicolor provides insights into mycorrhizal symbiosis.</title>
        <authorList>
            <person name="Martin F."/>
            <person name="Aerts A."/>
            <person name="Ahren D."/>
            <person name="Brun A."/>
            <person name="Danchin E.G.J."/>
            <person name="Duchaussoy F."/>
            <person name="Gibon J."/>
            <person name="Kohler A."/>
            <person name="Lindquist E."/>
            <person name="Pereda V."/>
            <person name="Salamov A."/>
            <person name="Shapiro H.J."/>
            <person name="Wuyts J."/>
            <person name="Blaudez D."/>
            <person name="Buee M."/>
            <person name="Brokstein P."/>
            <person name="Canbaeck B."/>
            <person name="Cohen D."/>
            <person name="Courty P.E."/>
            <person name="Coutinho P.M."/>
            <person name="Delaruelle C."/>
            <person name="Detter J.C."/>
            <person name="Deveau A."/>
            <person name="DiFazio S."/>
            <person name="Duplessis S."/>
            <person name="Fraissinet-Tachet L."/>
            <person name="Lucic E."/>
            <person name="Frey-Klett P."/>
            <person name="Fourrey C."/>
            <person name="Feussner I."/>
            <person name="Gay G."/>
            <person name="Grimwood J."/>
            <person name="Hoegger P.J."/>
            <person name="Jain P."/>
            <person name="Kilaru S."/>
            <person name="Labbe J."/>
            <person name="Lin Y.C."/>
            <person name="Legue V."/>
            <person name="Le Tacon F."/>
            <person name="Marmeisse R."/>
            <person name="Melayah D."/>
            <person name="Montanini B."/>
            <person name="Muratet M."/>
            <person name="Nehls U."/>
            <person name="Niculita-Hirzel H."/>
            <person name="Oudot-Le Secq M.P."/>
            <person name="Peter M."/>
            <person name="Quesneville H."/>
            <person name="Rajashekar B."/>
            <person name="Reich M."/>
            <person name="Rouhier N."/>
            <person name="Schmutz J."/>
            <person name="Yin T."/>
            <person name="Chalot M."/>
            <person name="Henrissat B."/>
            <person name="Kuees U."/>
            <person name="Lucas S."/>
            <person name="Van de Peer Y."/>
            <person name="Podila G.K."/>
            <person name="Polle A."/>
            <person name="Pukkila P.J."/>
            <person name="Richardson P.M."/>
            <person name="Rouze P."/>
            <person name="Sanders I.R."/>
            <person name="Stajich J.E."/>
            <person name="Tunlid A."/>
            <person name="Tuskan G."/>
            <person name="Grigoriev I.V."/>
        </authorList>
    </citation>
    <scope>NUCLEOTIDE SEQUENCE [LARGE SCALE GENOMIC DNA]</scope>
    <source>
        <strain evidence="4">S238N-H82 / ATCC MYA-4686</strain>
    </source>
</reference>
<keyword evidence="1" id="KW-0472">Membrane</keyword>
<dbReference type="GO" id="GO:0044773">
    <property type="term" value="P:mitotic DNA damage checkpoint signaling"/>
    <property type="evidence" value="ECO:0007669"/>
    <property type="project" value="TreeGrafter"/>
</dbReference>
<feature type="transmembrane region" description="Helical" evidence="1">
    <location>
        <begin position="6"/>
        <end position="27"/>
    </location>
</feature>
<dbReference type="STRING" id="486041.B0DPN0"/>
<dbReference type="SMART" id="SM00220">
    <property type="entry name" value="S_TKc"/>
    <property type="match status" value="1"/>
</dbReference>
<dbReference type="InterPro" id="IPR000719">
    <property type="entry name" value="Prot_kinase_dom"/>
</dbReference>
<accession>B0DPN0</accession>
<dbReference type="Gene3D" id="1.10.510.10">
    <property type="entry name" value="Transferase(Phosphotransferase) domain 1"/>
    <property type="match status" value="1"/>
</dbReference>
<keyword evidence="4" id="KW-1185">Reference proteome</keyword>
<dbReference type="PROSITE" id="PS50011">
    <property type="entry name" value="PROTEIN_KINASE_DOM"/>
    <property type="match status" value="1"/>
</dbReference>
<sequence>MSQSTILCRSTAAILSTVTVVSLYTFWTRRSGGKRQRLRQKLPNSLNSWRMEEAEDELWNIWRNSCLAKWRLHPGGVFAPNAGLLAIPTHYLVAFRMLHLSARMVQDQLIGLVDMNVPFVSLQHPSAVTGSHQYTEQNALARIARTREGHDVIIRVIVVGREGHEHLEILRKIATGEHSLYSNNHALPMFSEYQVDDIVLGFFPKVDAPMLDIYYFWARNSVGDIVYMLMQMLEALAFIHDLKIAHRDAFRDNFVVERQPDSLVTMKIAPFCPRVYLIDLGVAVMFPPECPADDCISISPPVGGSFPDSEKYARPCPPELENGEPYNPFKLDVWQLALCFTEFRSTVPEIDDDLVSMVEFDPIHRPSAKEALDKLGAIVHSMTPESLLIEPKLRPQSWAPEWGSSTWVDPPETLLKYFPV</sequence>
<protein>
    <submittedName>
        <fullName evidence="3">Predicted protein</fullName>
    </submittedName>
</protein>
<dbReference type="GO" id="GO:0005524">
    <property type="term" value="F:ATP binding"/>
    <property type="evidence" value="ECO:0007669"/>
    <property type="project" value="InterPro"/>
</dbReference>
<evidence type="ECO:0000313" key="3">
    <source>
        <dbReference type="EMBL" id="EDR03404.1"/>
    </source>
</evidence>
<dbReference type="InterPro" id="IPR011009">
    <property type="entry name" value="Kinase-like_dom_sf"/>
</dbReference>